<accession>A0A8T1X2G0</accession>
<proteinExistence type="predicted"/>
<gene>
    <name evidence="1" type="ORF">PHYBOEH_011733</name>
</gene>
<keyword evidence="2" id="KW-1185">Reference proteome</keyword>
<evidence type="ECO:0000313" key="2">
    <source>
        <dbReference type="Proteomes" id="UP000693981"/>
    </source>
</evidence>
<evidence type="ECO:0000313" key="1">
    <source>
        <dbReference type="EMBL" id="KAG7398099.1"/>
    </source>
</evidence>
<sequence>MVEEYRYRLQKAGPSTPAESQKNSWIQEFDESKATDVMSYLKNRSFELPLTTKLSFGQLCVKLISQRSKSLSSLTWPDLQKLQNLGDITTRWNNNCDRSSPAMAALLDDLEASKGPDDIPQIGLWVHFGNKQQDSWDLTLHLVDGKWKLHKAFTRRIVRGTYDIIHDDDISFRLRAVTREKLLDNDADNIQRHIDISIPGDSNFYDTIVTMAGSAPRGMFVKSAEIRSKQQILEALLLWAWVLQES</sequence>
<dbReference type="Proteomes" id="UP000693981">
    <property type="component" value="Unassembled WGS sequence"/>
</dbReference>
<dbReference type="EMBL" id="JAGDFL010000091">
    <property type="protein sequence ID" value="KAG7398099.1"/>
    <property type="molecule type" value="Genomic_DNA"/>
</dbReference>
<reference evidence="1" key="1">
    <citation type="submission" date="2021-02" db="EMBL/GenBank/DDBJ databases">
        <authorList>
            <person name="Palmer J.M."/>
        </authorList>
    </citation>
    <scope>NUCLEOTIDE SEQUENCE</scope>
    <source>
        <strain evidence="1">SCRP23</strain>
    </source>
</reference>
<organism evidence="1 2">
    <name type="scientific">Phytophthora boehmeriae</name>
    <dbReference type="NCBI Taxonomy" id="109152"/>
    <lineage>
        <taxon>Eukaryota</taxon>
        <taxon>Sar</taxon>
        <taxon>Stramenopiles</taxon>
        <taxon>Oomycota</taxon>
        <taxon>Peronosporomycetes</taxon>
        <taxon>Peronosporales</taxon>
        <taxon>Peronosporaceae</taxon>
        <taxon>Phytophthora</taxon>
    </lineage>
</organism>
<dbReference type="AlphaFoldDB" id="A0A8T1X2G0"/>
<comment type="caution">
    <text evidence="1">The sequence shown here is derived from an EMBL/GenBank/DDBJ whole genome shotgun (WGS) entry which is preliminary data.</text>
</comment>
<name>A0A8T1X2G0_9STRA</name>
<protein>
    <submittedName>
        <fullName evidence="1">Uncharacterized protein</fullName>
    </submittedName>
</protein>